<accession>A0ABM7KCU9</accession>
<reference evidence="8 9" key="1">
    <citation type="journal article" date="2019" name="Emerg. Microbes Infect.">
        <title>Comprehensive subspecies identification of 175 nontuberculous mycobacteria species based on 7547 genomic profiles.</title>
        <authorList>
            <person name="Matsumoto Y."/>
            <person name="Kinjo T."/>
            <person name="Motooka D."/>
            <person name="Nabeya D."/>
            <person name="Jung N."/>
            <person name="Uechi K."/>
            <person name="Horii T."/>
            <person name="Iida T."/>
            <person name="Fujita J."/>
            <person name="Nakamura S."/>
        </authorList>
    </citation>
    <scope>NUCLEOTIDE SEQUENCE [LARGE SCALE GENOMIC DNA]</scope>
    <source>
        <strain evidence="8 9">JCM 30622</strain>
    </source>
</reference>
<dbReference type="InterPro" id="IPR029063">
    <property type="entry name" value="SAM-dependent_MTases_sf"/>
</dbReference>
<evidence type="ECO:0000256" key="6">
    <source>
        <dbReference type="RuleBase" id="RU362030"/>
    </source>
</evidence>
<comment type="similarity">
    <text evidence="2 6">Belongs to the UPF0677 family.</text>
</comment>
<proteinExistence type="inferred from homology"/>
<dbReference type="EMBL" id="AP022597">
    <property type="protein sequence ID" value="BBY72000.1"/>
    <property type="molecule type" value="Genomic_DNA"/>
</dbReference>
<evidence type="ECO:0000256" key="4">
    <source>
        <dbReference type="ARBA" id="ARBA00022679"/>
    </source>
</evidence>
<feature type="region of interest" description="Disordered" evidence="7">
    <location>
        <begin position="59"/>
        <end position="80"/>
    </location>
</feature>
<evidence type="ECO:0000256" key="5">
    <source>
        <dbReference type="ARBA" id="ARBA00022691"/>
    </source>
</evidence>
<organism evidence="8 9">
    <name type="scientific">Mycobacterium paraintracellulare</name>
    <dbReference type="NCBI Taxonomy" id="1138383"/>
    <lineage>
        <taxon>Bacteria</taxon>
        <taxon>Bacillati</taxon>
        <taxon>Actinomycetota</taxon>
        <taxon>Actinomycetes</taxon>
        <taxon>Mycobacteriales</taxon>
        <taxon>Mycobacteriaceae</taxon>
        <taxon>Mycobacterium</taxon>
        <taxon>Mycobacterium avium complex (MAC)</taxon>
    </lineage>
</organism>
<dbReference type="GO" id="GO:0008168">
    <property type="term" value="F:methyltransferase activity"/>
    <property type="evidence" value="ECO:0007669"/>
    <property type="project" value="UniProtKB-KW"/>
</dbReference>
<dbReference type="Pfam" id="PF04072">
    <property type="entry name" value="LCM"/>
    <property type="match status" value="1"/>
</dbReference>
<evidence type="ECO:0000256" key="1">
    <source>
        <dbReference type="ARBA" id="ARBA00003907"/>
    </source>
</evidence>
<evidence type="ECO:0000256" key="7">
    <source>
        <dbReference type="SAM" id="MobiDB-lite"/>
    </source>
</evidence>
<keyword evidence="3 6" id="KW-0489">Methyltransferase</keyword>
<evidence type="ECO:0000313" key="9">
    <source>
        <dbReference type="Proteomes" id="UP000466578"/>
    </source>
</evidence>
<sequence length="352" mass="37731">MAAASRRGGLASGPTPVDVRFIVLPQKFIYNCRHDGPARHNIGNVYVCRHAADEAGGQASKAGHRMAERPQTGSGPTGIGATSLGGAVLRAEESSRTDRLFNDPYARAFIDRADPDGSMWDAAGLARDFFRLMAGQVAVRTRFFDQALLDGAATGIGQVVLLACGMDSRAFRLPWRAGTTVYEIDQPEVLAFKSDVLQEMHAQPRCRRVVVPADLRTDWPARLVGAGFEPAKRTAWLAEGILYALDADAADGLLGRISSCSILGSILALDHNEDSELLRAARAAISPELVSMWRGGPSGDLGPWLNQHGWRGDIRDVGQVAADYGRNAPPAFESGRDGASRAWLVTAAKTTP</sequence>
<dbReference type="NCBIfam" id="TIGR00027">
    <property type="entry name" value="mthyl_TIGR00027"/>
    <property type="match status" value="1"/>
</dbReference>
<dbReference type="Gene3D" id="3.40.50.150">
    <property type="entry name" value="Vaccinia Virus protein VP39"/>
    <property type="match status" value="1"/>
</dbReference>
<evidence type="ECO:0000313" key="8">
    <source>
        <dbReference type="EMBL" id="BBY72000.1"/>
    </source>
</evidence>
<dbReference type="SUPFAM" id="SSF53335">
    <property type="entry name" value="S-adenosyl-L-methionine-dependent methyltransferases"/>
    <property type="match status" value="1"/>
</dbReference>
<evidence type="ECO:0000256" key="3">
    <source>
        <dbReference type="ARBA" id="ARBA00022603"/>
    </source>
</evidence>
<gene>
    <name evidence="8" type="ORF">MPRI_41870</name>
</gene>
<keyword evidence="4" id="KW-0808">Transferase</keyword>
<name>A0ABM7KCU9_9MYCO</name>
<evidence type="ECO:0000256" key="2">
    <source>
        <dbReference type="ARBA" id="ARBA00008138"/>
    </source>
</evidence>
<dbReference type="EC" id="2.1.1.-" evidence="6"/>
<dbReference type="GO" id="GO:0032259">
    <property type="term" value="P:methylation"/>
    <property type="evidence" value="ECO:0007669"/>
    <property type="project" value="UniProtKB-KW"/>
</dbReference>
<keyword evidence="9" id="KW-1185">Reference proteome</keyword>
<dbReference type="InterPro" id="IPR011610">
    <property type="entry name" value="SAM_mthyl_Trfase_ML2640-like"/>
</dbReference>
<dbReference type="PANTHER" id="PTHR43619">
    <property type="entry name" value="S-ADENOSYL-L-METHIONINE-DEPENDENT METHYLTRANSFERASE YKTD-RELATED"/>
    <property type="match status" value="1"/>
</dbReference>
<dbReference type="Proteomes" id="UP000466578">
    <property type="component" value="Chromosome"/>
</dbReference>
<keyword evidence="5 6" id="KW-0949">S-adenosyl-L-methionine</keyword>
<comment type="function">
    <text evidence="1 6">Exhibits S-adenosyl-L-methionine-dependent methyltransferase activity.</text>
</comment>
<protein>
    <recommendedName>
        <fullName evidence="6">S-adenosyl-L-methionine-dependent methyltransferase</fullName>
        <ecNumber evidence="6">2.1.1.-</ecNumber>
    </recommendedName>
</protein>
<dbReference type="InterPro" id="IPR007213">
    <property type="entry name" value="Ppm1/Ppm2/Tcmp"/>
</dbReference>
<dbReference type="PANTHER" id="PTHR43619:SF2">
    <property type="entry name" value="S-ADENOSYL-L-METHIONINE-DEPENDENT METHYLTRANSFERASES SUPERFAMILY PROTEIN"/>
    <property type="match status" value="1"/>
</dbReference>